<accession>A0A5N6LDC2</accession>
<dbReference type="AlphaFoldDB" id="A0A5N6LDC2"/>
<dbReference type="PANTHER" id="PTHR35504:SF1">
    <property type="entry name" value="PROTEIN EMBRYONIC FLOWER 1"/>
    <property type="match status" value="1"/>
</dbReference>
<dbReference type="GO" id="GO:0048367">
    <property type="term" value="P:shoot system development"/>
    <property type="evidence" value="ECO:0007669"/>
    <property type="project" value="InterPro"/>
</dbReference>
<dbReference type="Proteomes" id="UP000326396">
    <property type="component" value="Unassembled WGS sequence"/>
</dbReference>
<reference evidence="1 2" key="1">
    <citation type="submission" date="2019-05" db="EMBL/GenBank/DDBJ databases">
        <title>Mikania micrantha, genome provides insights into the molecular mechanism of rapid growth.</title>
        <authorList>
            <person name="Liu B."/>
        </authorList>
    </citation>
    <scope>NUCLEOTIDE SEQUENCE [LARGE SCALE GENOMIC DNA]</scope>
    <source>
        <strain evidence="1">NLD-2019</strain>
        <tissue evidence="1">Leaf</tissue>
    </source>
</reference>
<dbReference type="OrthoDB" id="754229at2759"/>
<evidence type="ECO:0000313" key="2">
    <source>
        <dbReference type="Proteomes" id="UP000326396"/>
    </source>
</evidence>
<dbReference type="InterPro" id="IPR034583">
    <property type="entry name" value="EMF1"/>
</dbReference>
<dbReference type="GO" id="GO:0045892">
    <property type="term" value="P:negative regulation of DNA-templated transcription"/>
    <property type="evidence" value="ECO:0007669"/>
    <property type="project" value="InterPro"/>
</dbReference>
<dbReference type="PANTHER" id="PTHR35504">
    <property type="entry name" value="PROTEIN EMBRYONIC FLOWER 1"/>
    <property type="match status" value="1"/>
</dbReference>
<keyword evidence="2" id="KW-1185">Reference proteome</keyword>
<comment type="caution">
    <text evidence="1">The sequence shown here is derived from an EMBL/GenBank/DDBJ whole genome shotgun (WGS) entry which is preliminary data.</text>
</comment>
<dbReference type="EMBL" id="SZYD01001545">
    <property type="protein sequence ID" value="KAD0598577.1"/>
    <property type="molecule type" value="Genomic_DNA"/>
</dbReference>
<sequence length="928" mass="104243">MNGNDERGIVPALKSSHSTVKIDSLCIKLGIKKKEDTSKCTHFSIRGYVAGMREEGSSNLLPFIKELPPMDIPNFRYWLCQKCLQNAETANASNDTTLISICDQCVFPPARSCPPQDFNGVAVLPYGEGTSGHYPVDGMNNDETILAALEADESQTSQEIPAKVQVSQELTKCSTIDTNAGKKEINKLKDHENHQKTNTVNQTISQHIESGQQNDNYQNGLPRRKARKVRLLKELLCGNSEIQQQKKENPSLLMAPSSQIKRKMLHDHHHDHDHDHDHDYHHNHRKMKAFKEDATAKTSVVEHSRNQGACEFGEDINYEWNKHGTQRSSILGKVNSDAVAQSISIFSDIGRPDNWVPPTYGVLKSRGADSYSNFMNPPKLDKKINALKKITSNPIKSNFFVEDSRRMKDNIRSHTELELDLSLNYDGQSHIQSQPSILNQPPSQDYNRRSSLFLGKSINFPHRIPPDSRLKERSVHEKRLYTQLPYGSCSGHQKLDFSDPYKRNTGVIGYSEFTRPHNHQRQEKMLSIGRSDEHEVIELMAKNQYERTLCEANNGMISGFHKLNVNEGMTSSHHKYLTMIRPSSSVAASENVGPIRNPVGSFFHQDQVSSFTVNQKKPLNGVWISDSRSQRHYDSHYHYASNGNNRKAQAHLYSPTNMQVLEAFSKYNNGGNQNEAGGRQLGQSYAKYSEKDKGKNMMDLDLNLVAPNIIEEHNNFEHSDLNPNRMCSFDSSYSNETIPAMQLLSLMDAGKSNQPFSLTSRQSIAKPKSQPISICYGHCHSTVTEKTNPLVNSLGGSLFSVLQTGQNFHLTSNHGQKVCHKPQEKSRGTSLASVRCRPEDSCVFPLPWHASEVQNSLVNIGPRFKSSRTEICTINQNPADFSTPGPENVYMINVEDLVFKGGCSYKGNFTSANAFGPKSQRKVMKPAS</sequence>
<proteinExistence type="predicted"/>
<gene>
    <name evidence="1" type="ORF">E3N88_43996</name>
</gene>
<protein>
    <submittedName>
        <fullName evidence="1">Uncharacterized protein</fullName>
    </submittedName>
</protein>
<evidence type="ECO:0000313" key="1">
    <source>
        <dbReference type="EMBL" id="KAD0598577.1"/>
    </source>
</evidence>
<dbReference type="GO" id="GO:0009910">
    <property type="term" value="P:negative regulation of flower development"/>
    <property type="evidence" value="ECO:0007669"/>
    <property type="project" value="InterPro"/>
</dbReference>
<name>A0A5N6LDC2_9ASTR</name>
<organism evidence="1 2">
    <name type="scientific">Mikania micrantha</name>
    <name type="common">bitter vine</name>
    <dbReference type="NCBI Taxonomy" id="192012"/>
    <lineage>
        <taxon>Eukaryota</taxon>
        <taxon>Viridiplantae</taxon>
        <taxon>Streptophyta</taxon>
        <taxon>Embryophyta</taxon>
        <taxon>Tracheophyta</taxon>
        <taxon>Spermatophyta</taxon>
        <taxon>Magnoliopsida</taxon>
        <taxon>eudicotyledons</taxon>
        <taxon>Gunneridae</taxon>
        <taxon>Pentapetalae</taxon>
        <taxon>asterids</taxon>
        <taxon>campanulids</taxon>
        <taxon>Asterales</taxon>
        <taxon>Asteraceae</taxon>
        <taxon>Asteroideae</taxon>
        <taxon>Heliantheae alliance</taxon>
        <taxon>Eupatorieae</taxon>
        <taxon>Mikania</taxon>
    </lineage>
</organism>